<dbReference type="FunCoup" id="G8YUJ5">
    <property type="interactions" value="182"/>
</dbReference>
<dbReference type="STRING" id="559304.G8YUJ5"/>
<comment type="subcellular location">
    <subcellularLocation>
        <location evidence="1">Nucleus</location>
    </subcellularLocation>
</comment>
<protein>
    <submittedName>
        <fullName evidence="6">Piso0_000110 protein</fullName>
    </submittedName>
</protein>
<dbReference type="OrthoDB" id="10266026at2759"/>
<feature type="region of interest" description="Disordered" evidence="4">
    <location>
        <begin position="1"/>
        <end position="57"/>
    </location>
</feature>
<evidence type="ECO:0000256" key="1">
    <source>
        <dbReference type="ARBA" id="ARBA00004123"/>
    </source>
</evidence>
<dbReference type="Proteomes" id="UP000005222">
    <property type="component" value="Chromosome A"/>
</dbReference>
<evidence type="ECO:0000259" key="5">
    <source>
        <dbReference type="PROSITE" id="PS50188"/>
    </source>
</evidence>
<evidence type="ECO:0000256" key="3">
    <source>
        <dbReference type="ARBA" id="ARBA00038149"/>
    </source>
</evidence>
<dbReference type="GO" id="GO:0048188">
    <property type="term" value="C:Set1C/COMPASS complex"/>
    <property type="evidence" value="ECO:0007669"/>
    <property type="project" value="InterPro"/>
</dbReference>
<keyword evidence="2" id="KW-0539">Nucleus</keyword>
<dbReference type="InterPro" id="IPR001870">
    <property type="entry name" value="B30.2/SPRY"/>
</dbReference>
<dbReference type="PANTHER" id="PTHR10598">
    <property type="entry name" value="SET1/ASH2 HISTONE METHYLTRANSFERASE COMPLEX SUBUNIT ASH2"/>
    <property type="match status" value="1"/>
</dbReference>
<keyword evidence="7" id="KW-1185">Reference proteome</keyword>
<organism evidence="6 7">
    <name type="scientific">Pichia sorbitophila (strain ATCC MYA-4447 / BCRC 22081 / CBS 7064 / NBRC 10061 / NRRL Y-12695)</name>
    <name type="common">Hybrid yeast</name>
    <dbReference type="NCBI Taxonomy" id="559304"/>
    <lineage>
        <taxon>Eukaryota</taxon>
        <taxon>Fungi</taxon>
        <taxon>Dikarya</taxon>
        <taxon>Ascomycota</taxon>
        <taxon>Saccharomycotina</taxon>
        <taxon>Pichiomycetes</taxon>
        <taxon>Debaryomycetaceae</taxon>
        <taxon>Millerozyma</taxon>
    </lineage>
</organism>
<dbReference type="InterPro" id="IPR037353">
    <property type="entry name" value="ASH2"/>
</dbReference>
<reference evidence="6 7" key="1">
    <citation type="journal article" date="2012" name="G3 (Bethesda)">
        <title>Pichia sorbitophila, an interspecies yeast hybrid reveals early steps of genome resolution following polyploidization.</title>
        <authorList>
            <person name="Leh Louis V."/>
            <person name="Despons L."/>
            <person name="Friedrich A."/>
            <person name="Martin T."/>
            <person name="Durrens P."/>
            <person name="Casaregola S."/>
            <person name="Neuveglise C."/>
            <person name="Fairhead C."/>
            <person name="Marck C."/>
            <person name="Cruz J.A."/>
            <person name="Straub M.L."/>
            <person name="Kugler V."/>
            <person name="Sacerdot C."/>
            <person name="Uzunov Z."/>
            <person name="Thierry A."/>
            <person name="Weiss S."/>
            <person name="Bleykasten C."/>
            <person name="De Montigny J."/>
            <person name="Jacques N."/>
            <person name="Jung P."/>
            <person name="Lemaire M."/>
            <person name="Mallet S."/>
            <person name="Morel G."/>
            <person name="Richard G.F."/>
            <person name="Sarkar A."/>
            <person name="Savel G."/>
            <person name="Schacherer J."/>
            <person name="Seret M.L."/>
            <person name="Talla E."/>
            <person name="Samson G."/>
            <person name="Jubin C."/>
            <person name="Poulain J."/>
            <person name="Vacherie B."/>
            <person name="Barbe V."/>
            <person name="Pelletier E."/>
            <person name="Sherman D.J."/>
            <person name="Westhof E."/>
            <person name="Weissenbach J."/>
            <person name="Baret P.V."/>
            <person name="Wincker P."/>
            <person name="Gaillardin C."/>
            <person name="Dujon B."/>
            <person name="Souciet J.L."/>
        </authorList>
    </citation>
    <scope>NUCLEOTIDE SEQUENCE [LARGE SCALE GENOMIC DNA]</scope>
    <source>
        <strain evidence="7">ATCC MYA-4447 / BCRC 22081 / CBS 7064 / NBRC 10061 / NRRL Y-12695</strain>
    </source>
</reference>
<dbReference type="Gene3D" id="2.60.120.920">
    <property type="match status" value="1"/>
</dbReference>
<feature type="domain" description="B30.2/SPRY" evidence="5">
    <location>
        <begin position="135"/>
        <end position="337"/>
    </location>
</feature>
<dbReference type="InterPro" id="IPR003877">
    <property type="entry name" value="SPRY_dom"/>
</dbReference>
<dbReference type="InterPro" id="IPR043136">
    <property type="entry name" value="B30.2/SPRY_sf"/>
</dbReference>
<proteinExistence type="inferred from homology"/>
<evidence type="ECO:0000256" key="4">
    <source>
        <dbReference type="SAM" id="MobiDB-lite"/>
    </source>
</evidence>
<evidence type="ECO:0000256" key="2">
    <source>
        <dbReference type="ARBA" id="ARBA00023242"/>
    </source>
</evidence>
<dbReference type="HOGENOM" id="CLU_014420_4_0_1"/>
<dbReference type="eggNOG" id="KOG2626">
    <property type="taxonomic scope" value="Eukaryota"/>
</dbReference>
<dbReference type="InParanoid" id="G8YUJ5"/>
<dbReference type="PANTHER" id="PTHR10598:SF0">
    <property type="entry name" value="SET1_ASH2 HISTONE METHYLTRANSFERASE COMPLEX SUBUNIT ASH2"/>
    <property type="match status" value="1"/>
</dbReference>
<dbReference type="InterPro" id="IPR013320">
    <property type="entry name" value="ConA-like_dom_sf"/>
</dbReference>
<evidence type="ECO:0000313" key="7">
    <source>
        <dbReference type="Proteomes" id="UP000005222"/>
    </source>
</evidence>
<comment type="similarity">
    <text evidence="3">Belongs to the cclA family.</text>
</comment>
<dbReference type="SUPFAM" id="SSF49899">
    <property type="entry name" value="Concanavalin A-like lectins/glucanases"/>
    <property type="match status" value="1"/>
</dbReference>
<name>G8YUJ5_PICSO</name>
<dbReference type="AlphaFoldDB" id="G8YUJ5"/>
<dbReference type="SMART" id="SM00449">
    <property type="entry name" value="SPRY"/>
    <property type="match status" value="1"/>
</dbReference>
<dbReference type="OMA" id="GFRYTYA"/>
<gene>
    <name evidence="6" type="primary">Piso0_000110</name>
    <name evidence="6" type="ORF">GNLVRS01_PISO0A02222g</name>
</gene>
<accession>G8YUJ5</accession>
<sequence length="509" mass="57943">MTDHTTEEASIEPQVKQETPLVEVGVATSEVTQLGDNVNGGAGPAETNGNNERFVYSTRSKDKLEEKVSRSELKQKELNVIVHPRLKPVPFKNFDISSEVKAPAKQYVFEKHGIQFHQSEEHPFNKRGFKYKPCNSNPAFSSNLYSTTDLPPFAARVSYFDRSQGILFNDNMDTITTTDGWRSARGNVGIREGKYYLEFEIIDANNGASDKGHIRVGFARREASLEAPVGFDGYGYGIRDINGQKITLSRPTRFMKDCKEIESAGFKSGDVIGFLIELPSLREHKKHVDAFLKSKLKKKEHSNENKVKKKNKTKKNPPVDSQKLNQYDNILRDQIPIKYKNALYYEQYEYTSIKKMDHLLNPVTVFGEKAILENANNTKESLNIPTIPNSKIRVFKNGIDTGVMFENLYSFLPTDVENEEQNLTYNTRQQSNANYHNTDDGSLGYYPMLSAFSKGIVKLNPGPDFKFPLADNHEGVRPYSERYDEQVVDEAFWDLIDEVEAEYLDSFEV</sequence>
<dbReference type="CDD" id="cd12872">
    <property type="entry name" value="SPRY_Ash2"/>
    <property type="match status" value="1"/>
</dbReference>
<evidence type="ECO:0000313" key="6">
    <source>
        <dbReference type="EMBL" id="CCE72528.1"/>
    </source>
</evidence>
<dbReference type="PROSITE" id="PS50188">
    <property type="entry name" value="B302_SPRY"/>
    <property type="match status" value="1"/>
</dbReference>
<feature type="region of interest" description="Disordered" evidence="4">
    <location>
        <begin position="299"/>
        <end position="323"/>
    </location>
</feature>
<dbReference type="EMBL" id="FO082059">
    <property type="protein sequence ID" value="CCE72528.1"/>
    <property type="molecule type" value="Genomic_DNA"/>
</dbReference>
<dbReference type="GO" id="GO:0000976">
    <property type="term" value="F:transcription cis-regulatory region binding"/>
    <property type="evidence" value="ECO:0007669"/>
    <property type="project" value="TreeGrafter"/>
</dbReference>